<feature type="transmembrane region" description="Helical" evidence="6">
    <location>
        <begin position="271"/>
        <end position="287"/>
    </location>
</feature>
<evidence type="ECO:0000313" key="9">
    <source>
        <dbReference type="Proteomes" id="UP000198615"/>
    </source>
</evidence>
<feature type="transmembrane region" description="Helical" evidence="6">
    <location>
        <begin position="186"/>
        <end position="203"/>
    </location>
</feature>
<feature type="transmembrane region" description="Helical" evidence="6">
    <location>
        <begin position="12"/>
        <end position="38"/>
    </location>
</feature>
<dbReference type="Pfam" id="PF00892">
    <property type="entry name" value="EamA"/>
    <property type="match status" value="1"/>
</dbReference>
<evidence type="ECO:0000313" key="8">
    <source>
        <dbReference type="EMBL" id="SDG53460.1"/>
    </source>
</evidence>
<feature type="transmembrane region" description="Helical" evidence="6">
    <location>
        <begin position="209"/>
        <end position="227"/>
    </location>
</feature>
<dbReference type="SUPFAM" id="SSF103481">
    <property type="entry name" value="Multidrug resistance efflux transporter EmrE"/>
    <property type="match status" value="1"/>
</dbReference>
<evidence type="ECO:0000256" key="5">
    <source>
        <dbReference type="ARBA" id="ARBA00023136"/>
    </source>
</evidence>
<accession>A0A8G2EYE3</accession>
<feature type="transmembrane region" description="Helical" evidence="6">
    <location>
        <begin position="105"/>
        <end position="124"/>
    </location>
</feature>
<dbReference type="PANTHER" id="PTHR22911">
    <property type="entry name" value="ACYL-MALONYL CONDENSING ENZYME-RELATED"/>
    <property type="match status" value="1"/>
</dbReference>
<dbReference type="EMBL" id="FNBW01000021">
    <property type="protein sequence ID" value="SDG53460.1"/>
    <property type="molecule type" value="Genomic_DNA"/>
</dbReference>
<comment type="caution">
    <text evidence="8">The sequence shown here is derived from an EMBL/GenBank/DDBJ whole genome shotgun (WGS) entry which is preliminary data.</text>
</comment>
<evidence type="ECO:0000256" key="3">
    <source>
        <dbReference type="ARBA" id="ARBA00022692"/>
    </source>
</evidence>
<protein>
    <submittedName>
        <fullName evidence="8">Uncharacterized membrane protein</fullName>
    </submittedName>
</protein>
<dbReference type="AlphaFoldDB" id="A0A8G2EYE3"/>
<feature type="transmembrane region" description="Helical" evidence="6">
    <location>
        <begin position="44"/>
        <end position="61"/>
    </location>
</feature>
<evidence type="ECO:0000256" key="1">
    <source>
        <dbReference type="ARBA" id="ARBA00004141"/>
    </source>
</evidence>
<feature type="transmembrane region" description="Helical" evidence="6">
    <location>
        <begin position="131"/>
        <end position="150"/>
    </location>
</feature>
<dbReference type="InterPro" id="IPR037185">
    <property type="entry name" value="EmrE-like"/>
</dbReference>
<sequence>MTRNDAPDVWEYSLLKGAVCLGLAGAAFVLIAGIVRWLSGSVPLLQIAFIQQIVVVALVAMPRAVSGQVRMTSVGHGRHMVRAMLTGAAILLGFLAVSHMPVAEVTAILFSRMVFTAILARIWLGERFSLVKAMGIAVAAAGVVVVLDPSFGEVNIYGWAAVGSAAAMSLSMLMIRWMRSEPREAIVGRQAIWLAAGLAPGAISVWADVSWMELAGCLATGLLLWFSQHMNVFAFRYAEPSAIQPVEAFRLVVALVIDLAVFGILPEDQTMLGGALVVLATGIVIFGRRDGGRN</sequence>
<gene>
    <name evidence="8" type="ORF">SAMN05660686_04741</name>
</gene>
<dbReference type="Proteomes" id="UP000198615">
    <property type="component" value="Unassembled WGS sequence"/>
</dbReference>
<keyword evidence="5 6" id="KW-0472">Membrane</keyword>
<comment type="similarity">
    <text evidence="2">Belongs to the drug/metabolite transporter (DMT) superfamily. 10 TMS drug/metabolite exporter (DME) (TC 2.A.7.3) family.</text>
</comment>
<feature type="transmembrane region" description="Helical" evidence="6">
    <location>
        <begin position="81"/>
        <end position="99"/>
    </location>
</feature>
<dbReference type="RefSeq" id="WP_093154335.1">
    <property type="nucleotide sequence ID" value="NZ_FNBW01000021.1"/>
</dbReference>
<proteinExistence type="inferred from homology"/>
<organism evidence="8 9">
    <name type="scientific">Thalassobaculum litoreum DSM 18839</name>
    <dbReference type="NCBI Taxonomy" id="1123362"/>
    <lineage>
        <taxon>Bacteria</taxon>
        <taxon>Pseudomonadati</taxon>
        <taxon>Pseudomonadota</taxon>
        <taxon>Alphaproteobacteria</taxon>
        <taxon>Rhodospirillales</taxon>
        <taxon>Thalassobaculaceae</taxon>
        <taxon>Thalassobaculum</taxon>
    </lineage>
</organism>
<dbReference type="InterPro" id="IPR000620">
    <property type="entry name" value="EamA_dom"/>
</dbReference>
<feature type="transmembrane region" description="Helical" evidence="6">
    <location>
        <begin position="248"/>
        <end position="265"/>
    </location>
</feature>
<evidence type="ECO:0000256" key="6">
    <source>
        <dbReference type="SAM" id="Phobius"/>
    </source>
</evidence>
<evidence type="ECO:0000259" key="7">
    <source>
        <dbReference type="Pfam" id="PF00892"/>
    </source>
</evidence>
<comment type="subcellular location">
    <subcellularLocation>
        <location evidence="1">Membrane</location>
        <topology evidence="1">Multi-pass membrane protein</topology>
    </subcellularLocation>
</comment>
<feature type="domain" description="EamA" evidence="7">
    <location>
        <begin position="17"/>
        <end position="147"/>
    </location>
</feature>
<dbReference type="GO" id="GO:0016020">
    <property type="term" value="C:membrane"/>
    <property type="evidence" value="ECO:0007669"/>
    <property type="project" value="UniProtKB-SubCell"/>
</dbReference>
<keyword evidence="9" id="KW-1185">Reference proteome</keyword>
<evidence type="ECO:0000256" key="4">
    <source>
        <dbReference type="ARBA" id="ARBA00022989"/>
    </source>
</evidence>
<reference evidence="8 9" key="1">
    <citation type="submission" date="2016-10" db="EMBL/GenBank/DDBJ databases">
        <authorList>
            <person name="Varghese N."/>
            <person name="Submissions S."/>
        </authorList>
    </citation>
    <scope>NUCLEOTIDE SEQUENCE [LARGE SCALE GENOMIC DNA]</scope>
    <source>
        <strain evidence="8 9">DSM 18839</strain>
    </source>
</reference>
<keyword evidence="3 6" id="KW-0812">Transmembrane</keyword>
<dbReference type="OrthoDB" id="9812899at2"/>
<feature type="transmembrane region" description="Helical" evidence="6">
    <location>
        <begin position="156"/>
        <end position="174"/>
    </location>
</feature>
<evidence type="ECO:0000256" key="2">
    <source>
        <dbReference type="ARBA" id="ARBA00009853"/>
    </source>
</evidence>
<dbReference type="PANTHER" id="PTHR22911:SF6">
    <property type="entry name" value="SOLUTE CARRIER FAMILY 35 MEMBER G1"/>
    <property type="match status" value="1"/>
</dbReference>
<name>A0A8G2EYE3_9PROT</name>
<keyword evidence="4 6" id="KW-1133">Transmembrane helix</keyword>